<protein>
    <submittedName>
        <fullName evidence="2">Uncharacterized protein</fullName>
    </submittedName>
</protein>
<feature type="region of interest" description="Disordered" evidence="1">
    <location>
        <begin position="20"/>
        <end position="68"/>
    </location>
</feature>
<gene>
    <name evidence="2" type="ORF">DBR06_SOUSAS35210009</name>
</gene>
<comment type="caution">
    <text evidence="2">The sequence shown here is derived from an EMBL/GenBank/DDBJ whole genome shotgun (WGS) entry which is preliminary data.</text>
</comment>
<dbReference type="AlphaFoldDB" id="A0A484H389"/>
<dbReference type="Proteomes" id="UP000295264">
    <property type="component" value="Unassembled WGS sequence"/>
</dbReference>
<dbReference type="EMBL" id="QWLN02000908">
    <property type="protein sequence ID" value="TEA41760.1"/>
    <property type="molecule type" value="Genomic_DNA"/>
</dbReference>
<sequence>MATVTLWRARCILAASLDNPHANSLKNKGRGARDPRGRRWSPRRRRRWRSGVRVSPARRGHRALPRGRDAGPWGVGIEALRMVDSAEKRSVIVFPEQPKALEVEVSARLWYRPL</sequence>
<reference evidence="2 3" key="1">
    <citation type="journal article" date="2018" name="Genomics">
        <title>Molecular footprints of inshore aquatic adaptation in Indo-Pacific humpback dolphin (Sousa chinensis).</title>
        <authorList>
            <person name="Ming Y."/>
            <person name="Jian J."/>
            <person name="Yu F."/>
            <person name="Yu X."/>
            <person name="Wang J."/>
            <person name="Liu W."/>
        </authorList>
    </citation>
    <scope>NUCLEOTIDE SEQUENCE [LARGE SCALE GENOMIC DNA]</scope>
    <source>
        <strain evidence="2">MY-2018</strain>
        <tissue evidence="2">Skin</tissue>
    </source>
</reference>
<proteinExistence type="predicted"/>
<accession>A0A484H389</accession>
<evidence type="ECO:0000256" key="1">
    <source>
        <dbReference type="SAM" id="MobiDB-lite"/>
    </source>
</evidence>
<keyword evidence="3" id="KW-1185">Reference proteome</keyword>
<organism evidence="2 3">
    <name type="scientific">Sousa chinensis</name>
    <name type="common">Indo-pacific humpbacked dolphin</name>
    <name type="synonym">Steno chinensis</name>
    <dbReference type="NCBI Taxonomy" id="103600"/>
    <lineage>
        <taxon>Eukaryota</taxon>
        <taxon>Metazoa</taxon>
        <taxon>Chordata</taxon>
        <taxon>Craniata</taxon>
        <taxon>Vertebrata</taxon>
        <taxon>Euteleostomi</taxon>
        <taxon>Mammalia</taxon>
        <taxon>Eutheria</taxon>
        <taxon>Laurasiatheria</taxon>
        <taxon>Artiodactyla</taxon>
        <taxon>Whippomorpha</taxon>
        <taxon>Cetacea</taxon>
        <taxon>Odontoceti</taxon>
        <taxon>Delphinidae</taxon>
        <taxon>Sousa</taxon>
    </lineage>
</organism>
<feature type="compositionally biased region" description="Basic residues" evidence="1">
    <location>
        <begin position="38"/>
        <end position="65"/>
    </location>
</feature>
<name>A0A484H389_SOUCH</name>
<evidence type="ECO:0000313" key="2">
    <source>
        <dbReference type="EMBL" id="TEA41760.1"/>
    </source>
</evidence>
<evidence type="ECO:0000313" key="3">
    <source>
        <dbReference type="Proteomes" id="UP000295264"/>
    </source>
</evidence>